<dbReference type="SUPFAM" id="SSF54001">
    <property type="entry name" value="Cysteine proteinases"/>
    <property type="match status" value="1"/>
</dbReference>
<keyword evidence="1" id="KW-0175">Coiled coil</keyword>
<keyword evidence="3" id="KW-1185">Reference proteome</keyword>
<protein>
    <submittedName>
        <fullName evidence="2">YiiX family permuted papain-like enzyme</fullName>
    </submittedName>
</protein>
<dbReference type="Proteomes" id="UP001226434">
    <property type="component" value="Unassembled WGS sequence"/>
</dbReference>
<dbReference type="Pfam" id="PF05708">
    <property type="entry name" value="Peptidase_C92"/>
    <property type="match status" value="1"/>
</dbReference>
<proteinExistence type="predicted"/>
<accession>A0ABT6R9X8</accession>
<dbReference type="NCBIfam" id="NF007458">
    <property type="entry name" value="PRK10030.1"/>
    <property type="match status" value="1"/>
</dbReference>
<dbReference type="EMBL" id="JASBRG010000003">
    <property type="protein sequence ID" value="MDI3319376.1"/>
    <property type="molecule type" value="Genomic_DNA"/>
</dbReference>
<comment type="caution">
    <text evidence="2">The sequence shown here is derived from an EMBL/GenBank/DDBJ whole genome shotgun (WGS) entry which is preliminary data.</text>
</comment>
<dbReference type="InterPro" id="IPR038765">
    <property type="entry name" value="Papain-like_cys_pep_sf"/>
</dbReference>
<gene>
    <name evidence="2" type="ORF">QJ048_06305</name>
</gene>
<dbReference type="RefSeq" id="WP_282333490.1">
    <property type="nucleotide sequence ID" value="NZ_JASBRG010000003.1"/>
</dbReference>
<dbReference type="Gene3D" id="3.90.1720.10">
    <property type="entry name" value="endopeptidase domain like (from Nostoc punctiforme)"/>
    <property type="match status" value="1"/>
</dbReference>
<feature type="coiled-coil region" evidence="1">
    <location>
        <begin position="25"/>
        <end position="52"/>
    </location>
</feature>
<evidence type="ECO:0000313" key="2">
    <source>
        <dbReference type="EMBL" id="MDI3319376.1"/>
    </source>
</evidence>
<sequence length="226" mass="25795">MKKILLITTLLALIVIAGLYAERKLHGINFKLRSAKKEIKELSKNNEIQDGDLIFQTDLSPQSKAVELATKSIYSHCGIIFRKGNDFLVYEAVQPVRETALEKWIARGKDGKYVIKRLKSADKVLTPAIIAKMKQEAEKSMGKDYDLTFEWSDDKMYCSEFIWKIYQRATGIEIGKLQHLKDMDLTSEAVKEKLKERYGSKIPMNETVVSPQAIFESELLTTVKSN</sequence>
<dbReference type="InterPro" id="IPR024453">
    <property type="entry name" value="Peptidase_C92"/>
</dbReference>
<name>A0ABT6R9X8_9BACT</name>
<evidence type="ECO:0000256" key="1">
    <source>
        <dbReference type="SAM" id="Coils"/>
    </source>
</evidence>
<organism evidence="2 3">
    <name type="scientific">Pinibacter soli</name>
    <dbReference type="NCBI Taxonomy" id="3044211"/>
    <lineage>
        <taxon>Bacteria</taxon>
        <taxon>Pseudomonadati</taxon>
        <taxon>Bacteroidota</taxon>
        <taxon>Chitinophagia</taxon>
        <taxon>Chitinophagales</taxon>
        <taxon>Chitinophagaceae</taxon>
        <taxon>Pinibacter</taxon>
    </lineage>
</organism>
<reference evidence="2 3" key="1">
    <citation type="submission" date="2023-05" db="EMBL/GenBank/DDBJ databases">
        <title>Genome sequence of Pinibacter sp. MAH-24.</title>
        <authorList>
            <person name="Huq M.A."/>
        </authorList>
    </citation>
    <scope>NUCLEOTIDE SEQUENCE [LARGE SCALE GENOMIC DNA]</scope>
    <source>
        <strain evidence="2 3">MAH-24</strain>
    </source>
</reference>
<evidence type="ECO:0000313" key="3">
    <source>
        <dbReference type="Proteomes" id="UP001226434"/>
    </source>
</evidence>